<name>A0A0D9ZYG3_9ORYZ</name>
<sequence>MVPVPVASMATATAPAAVAAADNGGHGSSSASQNASGSGQGQGGNVVGRMRSVAVMEKGSSSTPSAANTSEPMLGQAATAAIAATTVVPMTNFQLFGSMVPVPVASMATATAPAA</sequence>
<dbReference type="Proteomes" id="UP000026961">
    <property type="component" value="Chromosome 5"/>
</dbReference>
<evidence type="ECO:0000313" key="2">
    <source>
        <dbReference type="EnsemblPlants" id="OGLUM05G15280.1"/>
    </source>
</evidence>
<keyword evidence="3" id="KW-1185">Reference proteome</keyword>
<dbReference type="HOGENOM" id="CLU_2115158_0_0_1"/>
<dbReference type="AlphaFoldDB" id="A0A0D9ZYG3"/>
<proteinExistence type="predicted"/>
<evidence type="ECO:0000256" key="1">
    <source>
        <dbReference type="SAM" id="MobiDB-lite"/>
    </source>
</evidence>
<accession>A0A0D9ZYG3</accession>
<evidence type="ECO:0000313" key="3">
    <source>
        <dbReference type="Proteomes" id="UP000026961"/>
    </source>
</evidence>
<protein>
    <submittedName>
        <fullName evidence="2">Uncharacterized protein</fullName>
    </submittedName>
</protein>
<dbReference type="EnsemblPlants" id="OGLUM05G15280.1">
    <property type="protein sequence ID" value="OGLUM05G15280.1"/>
    <property type="gene ID" value="OGLUM05G15280"/>
</dbReference>
<reference evidence="2" key="1">
    <citation type="submission" date="2015-04" db="UniProtKB">
        <authorList>
            <consortium name="EnsemblPlants"/>
        </authorList>
    </citation>
    <scope>IDENTIFICATION</scope>
</reference>
<feature type="compositionally biased region" description="Polar residues" evidence="1">
    <location>
        <begin position="59"/>
        <end position="71"/>
    </location>
</feature>
<feature type="region of interest" description="Disordered" evidence="1">
    <location>
        <begin position="20"/>
        <end position="71"/>
    </location>
</feature>
<feature type="compositionally biased region" description="Low complexity" evidence="1">
    <location>
        <begin position="20"/>
        <end position="37"/>
    </location>
</feature>
<dbReference type="Gramene" id="OGLUM05G15280.1">
    <property type="protein sequence ID" value="OGLUM05G15280.1"/>
    <property type="gene ID" value="OGLUM05G15280"/>
</dbReference>
<reference evidence="2" key="2">
    <citation type="submission" date="2018-05" db="EMBL/GenBank/DDBJ databases">
        <title>OgluRS3 (Oryza glumaepatula Reference Sequence Version 3).</title>
        <authorList>
            <person name="Zhang J."/>
            <person name="Kudrna D."/>
            <person name="Lee S."/>
            <person name="Talag J."/>
            <person name="Welchert J."/>
            <person name="Wing R.A."/>
        </authorList>
    </citation>
    <scope>NUCLEOTIDE SEQUENCE [LARGE SCALE GENOMIC DNA]</scope>
</reference>
<organism evidence="2">
    <name type="scientific">Oryza glumipatula</name>
    <dbReference type="NCBI Taxonomy" id="40148"/>
    <lineage>
        <taxon>Eukaryota</taxon>
        <taxon>Viridiplantae</taxon>
        <taxon>Streptophyta</taxon>
        <taxon>Embryophyta</taxon>
        <taxon>Tracheophyta</taxon>
        <taxon>Spermatophyta</taxon>
        <taxon>Magnoliopsida</taxon>
        <taxon>Liliopsida</taxon>
        <taxon>Poales</taxon>
        <taxon>Poaceae</taxon>
        <taxon>BOP clade</taxon>
        <taxon>Oryzoideae</taxon>
        <taxon>Oryzeae</taxon>
        <taxon>Oryzinae</taxon>
        <taxon>Oryza</taxon>
    </lineage>
</organism>